<reference evidence="2" key="1">
    <citation type="submission" date="2017-10" db="EMBL/GenBank/DDBJ databases">
        <title>Rapid genome shrinkage in a self-fertile nematode reveals novel sperm competition proteins.</title>
        <authorList>
            <person name="Yin D."/>
            <person name="Schwarz E.M."/>
            <person name="Thomas C.G."/>
            <person name="Felde R.L."/>
            <person name="Korf I.F."/>
            <person name="Cutter A.D."/>
            <person name="Schartner C.M."/>
            <person name="Ralston E.J."/>
            <person name="Meyer B.J."/>
            <person name="Haag E.S."/>
        </authorList>
    </citation>
    <scope>NUCLEOTIDE SEQUENCE [LARGE SCALE GENOMIC DNA]</scope>
    <source>
        <strain evidence="2">JU1422</strain>
    </source>
</reference>
<evidence type="ECO:0000313" key="2">
    <source>
        <dbReference type="Proteomes" id="UP000230233"/>
    </source>
</evidence>
<dbReference type="AlphaFoldDB" id="A0A2G5UIF8"/>
<gene>
    <name evidence="1" type="primary">Cnig_chr_III.g11065</name>
    <name evidence="1" type="ORF">B9Z55_011065</name>
</gene>
<sequence>MRHPGFLLPENQCSTTNLDWSKFWNSVDPRNVTSMFGYPDEIPLDVLKQMNYELVCRNNATEYIVQVCDSTNPTREFGDVKMVAPVGDF</sequence>
<dbReference type="EMBL" id="PDUG01000003">
    <property type="protein sequence ID" value="PIC39350.1"/>
    <property type="molecule type" value="Genomic_DNA"/>
</dbReference>
<name>A0A2G5UIF8_9PELO</name>
<organism evidence="1 2">
    <name type="scientific">Caenorhabditis nigoni</name>
    <dbReference type="NCBI Taxonomy" id="1611254"/>
    <lineage>
        <taxon>Eukaryota</taxon>
        <taxon>Metazoa</taxon>
        <taxon>Ecdysozoa</taxon>
        <taxon>Nematoda</taxon>
        <taxon>Chromadorea</taxon>
        <taxon>Rhabditida</taxon>
        <taxon>Rhabditina</taxon>
        <taxon>Rhabditomorpha</taxon>
        <taxon>Rhabditoidea</taxon>
        <taxon>Rhabditidae</taxon>
        <taxon>Peloderinae</taxon>
        <taxon>Caenorhabditis</taxon>
    </lineage>
</organism>
<protein>
    <submittedName>
        <fullName evidence="1">Uncharacterized protein</fullName>
    </submittedName>
</protein>
<dbReference type="OrthoDB" id="5908122at2759"/>
<keyword evidence="2" id="KW-1185">Reference proteome</keyword>
<comment type="caution">
    <text evidence="1">The sequence shown here is derived from an EMBL/GenBank/DDBJ whole genome shotgun (WGS) entry which is preliminary data.</text>
</comment>
<accession>A0A2G5UIF8</accession>
<proteinExistence type="predicted"/>
<dbReference type="Proteomes" id="UP000230233">
    <property type="component" value="Chromosome III"/>
</dbReference>
<evidence type="ECO:0000313" key="1">
    <source>
        <dbReference type="EMBL" id="PIC39350.1"/>
    </source>
</evidence>